<dbReference type="PANTHER" id="PTHR42852">
    <property type="entry name" value="THIOL:DISULFIDE INTERCHANGE PROTEIN DSBE"/>
    <property type="match status" value="1"/>
</dbReference>
<evidence type="ECO:0000256" key="1">
    <source>
        <dbReference type="ARBA" id="ARBA00023284"/>
    </source>
</evidence>
<dbReference type="InterPro" id="IPR017937">
    <property type="entry name" value="Thioredoxin_CS"/>
</dbReference>
<dbReference type="PROSITE" id="PS00194">
    <property type="entry name" value="THIOREDOXIN_1"/>
    <property type="match status" value="1"/>
</dbReference>
<dbReference type="InterPro" id="IPR050553">
    <property type="entry name" value="Thioredoxin_ResA/DsbE_sf"/>
</dbReference>
<evidence type="ECO:0000313" key="5">
    <source>
        <dbReference type="Proteomes" id="UP001239019"/>
    </source>
</evidence>
<dbReference type="PANTHER" id="PTHR42852:SF13">
    <property type="entry name" value="PROTEIN DIPZ"/>
    <property type="match status" value="1"/>
</dbReference>
<name>A0ABU0W6L2_9GAMM</name>
<dbReference type="PROSITE" id="PS51352">
    <property type="entry name" value="THIOREDOXIN_2"/>
    <property type="match status" value="1"/>
</dbReference>
<dbReference type="SUPFAM" id="SSF52833">
    <property type="entry name" value="Thioredoxin-like"/>
    <property type="match status" value="1"/>
</dbReference>
<dbReference type="CDD" id="cd02966">
    <property type="entry name" value="TlpA_like_family"/>
    <property type="match status" value="1"/>
</dbReference>
<accession>A0ABU0W6L2</accession>
<keyword evidence="1" id="KW-0676">Redox-active center</keyword>
<proteinExistence type="predicted"/>
<reference evidence="4 5" key="1">
    <citation type="submission" date="2023-08" db="EMBL/GenBank/DDBJ databases">
        <title>Whole-genome sequencing of halo(alkali)philic microorganisms from hypersaline lakes.</title>
        <authorList>
            <person name="Sorokin D.Y."/>
            <person name="Abbas B."/>
            <person name="Merkel A.Y."/>
        </authorList>
    </citation>
    <scope>NUCLEOTIDE SEQUENCE [LARGE SCALE GENOMIC DNA]</scope>
    <source>
        <strain evidence="4 5">AB-CW4</strain>
    </source>
</reference>
<dbReference type="RefSeq" id="WP_306728133.1">
    <property type="nucleotide sequence ID" value="NZ_JAVDDT010000003.1"/>
</dbReference>
<evidence type="ECO:0000313" key="4">
    <source>
        <dbReference type="EMBL" id="MDQ2069636.1"/>
    </source>
</evidence>
<gene>
    <name evidence="4" type="ORF">RBH19_07110</name>
</gene>
<dbReference type="Proteomes" id="UP001239019">
    <property type="component" value="Unassembled WGS sequence"/>
</dbReference>
<dbReference type="InterPro" id="IPR013766">
    <property type="entry name" value="Thioredoxin_domain"/>
</dbReference>
<feature type="domain" description="Thioredoxin" evidence="3">
    <location>
        <begin position="41"/>
        <end position="182"/>
    </location>
</feature>
<dbReference type="InterPro" id="IPR000866">
    <property type="entry name" value="AhpC/TSA"/>
</dbReference>
<evidence type="ECO:0000259" key="3">
    <source>
        <dbReference type="PROSITE" id="PS51352"/>
    </source>
</evidence>
<organism evidence="4 5">
    <name type="scientific">Natronospira bacteriovora</name>
    <dbReference type="NCBI Taxonomy" id="3069753"/>
    <lineage>
        <taxon>Bacteria</taxon>
        <taxon>Pseudomonadati</taxon>
        <taxon>Pseudomonadota</taxon>
        <taxon>Gammaproteobacteria</taxon>
        <taxon>Natronospirales</taxon>
        <taxon>Natronospiraceae</taxon>
        <taxon>Natronospira</taxon>
    </lineage>
</organism>
<comment type="caution">
    <text evidence="4">The sequence shown here is derived from an EMBL/GenBank/DDBJ whole genome shotgun (WGS) entry which is preliminary data.</text>
</comment>
<dbReference type="InterPro" id="IPR036249">
    <property type="entry name" value="Thioredoxin-like_sf"/>
</dbReference>
<evidence type="ECO:0000256" key="2">
    <source>
        <dbReference type="SAM" id="MobiDB-lite"/>
    </source>
</evidence>
<keyword evidence="5" id="KW-1185">Reference proteome</keyword>
<protein>
    <submittedName>
        <fullName evidence="4">TlpA disulfide reductase family protein</fullName>
    </submittedName>
</protein>
<sequence>MNRHLPALLIAVMLAAGALGFGLYHWLNPGSDPLPAEASGGTLAETMPEFSMPDPDGEERHSSEWDGDILVVNFWGTWCAPCREEVPLLIEMQENYGDQGLTVLGIALDQVEPVQRFADDFGINYPLLVGEQETLAVMESFGSGTVGMPHTFVVDRDGRIVNFHVGLIEEHEVEALLAPALRNEAGSDS</sequence>
<feature type="region of interest" description="Disordered" evidence="2">
    <location>
        <begin position="36"/>
        <end position="62"/>
    </location>
</feature>
<dbReference type="Gene3D" id="3.40.30.10">
    <property type="entry name" value="Glutaredoxin"/>
    <property type="match status" value="1"/>
</dbReference>
<dbReference type="EMBL" id="JAVDDT010000003">
    <property type="protein sequence ID" value="MDQ2069636.1"/>
    <property type="molecule type" value="Genomic_DNA"/>
</dbReference>
<dbReference type="Pfam" id="PF00578">
    <property type="entry name" value="AhpC-TSA"/>
    <property type="match status" value="1"/>
</dbReference>